<evidence type="ECO:0000259" key="2">
    <source>
        <dbReference type="PROSITE" id="PS51031"/>
    </source>
</evidence>
<feature type="non-terminal residue" evidence="3">
    <location>
        <position position="1"/>
    </location>
</feature>
<dbReference type="PROSITE" id="PS51031">
    <property type="entry name" value="BESS"/>
    <property type="match status" value="1"/>
</dbReference>
<protein>
    <recommendedName>
        <fullName evidence="2">BESS domain-containing protein</fullName>
    </recommendedName>
</protein>
<reference evidence="3" key="1">
    <citation type="submission" date="2015-11" db="EMBL/GenBank/DDBJ databases">
        <title>De novo transcriptome assembly of four potential Pierce s Disease insect vectors from Arizona vineyards.</title>
        <authorList>
            <person name="Tassone E.E."/>
        </authorList>
    </citation>
    <scope>NUCLEOTIDE SEQUENCE</scope>
</reference>
<dbReference type="GO" id="GO:0003677">
    <property type="term" value="F:DNA binding"/>
    <property type="evidence" value="ECO:0007669"/>
    <property type="project" value="InterPro"/>
</dbReference>
<evidence type="ECO:0000313" key="3">
    <source>
        <dbReference type="EMBL" id="JAT31264.1"/>
    </source>
</evidence>
<dbReference type="EMBL" id="GEBQ01008713">
    <property type="protein sequence ID" value="JAT31264.1"/>
    <property type="molecule type" value="Transcribed_RNA"/>
</dbReference>
<sequence>LQFLKQNYIADEASETPESEIRLKTEIDDSNVSERSNSQNPQFAYIPFDMLNEDLPSSKKQKLAECNQSSLTEINVPEDRHLSFFKGILPSLKDLSEDQVLEFQVGVLNLLKGLRNAQYV</sequence>
<gene>
    <name evidence="3" type="ORF">g.7393</name>
</gene>
<name>A0A1B6M5U3_9HEMI</name>
<organism evidence="3">
    <name type="scientific">Graphocephala atropunctata</name>
    <dbReference type="NCBI Taxonomy" id="36148"/>
    <lineage>
        <taxon>Eukaryota</taxon>
        <taxon>Metazoa</taxon>
        <taxon>Ecdysozoa</taxon>
        <taxon>Arthropoda</taxon>
        <taxon>Hexapoda</taxon>
        <taxon>Insecta</taxon>
        <taxon>Pterygota</taxon>
        <taxon>Neoptera</taxon>
        <taxon>Paraneoptera</taxon>
        <taxon>Hemiptera</taxon>
        <taxon>Auchenorrhyncha</taxon>
        <taxon>Membracoidea</taxon>
        <taxon>Cicadellidae</taxon>
        <taxon>Cicadellinae</taxon>
        <taxon>Cicadellini</taxon>
        <taxon>Graphocephala</taxon>
    </lineage>
</organism>
<dbReference type="Pfam" id="PF02944">
    <property type="entry name" value="BESS"/>
    <property type="match status" value="1"/>
</dbReference>
<dbReference type="GO" id="GO:0005634">
    <property type="term" value="C:nucleus"/>
    <property type="evidence" value="ECO:0007669"/>
    <property type="project" value="UniProtKB-SubCell"/>
</dbReference>
<accession>A0A1B6M5U3</accession>
<proteinExistence type="predicted"/>
<evidence type="ECO:0000256" key="1">
    <source>
        <dbReference type="PROSITE-ProRule" id="PRU00371"/>
    </source>
</evidence>
<dbReference type="AlphaFoldDB" id="A0A1B6M5U3"/>
<keyword evidence="1" id="KW-0539">Nucleus</keyword>
<feature type="domain" description="BESS" evidence="2">
    <location>
        <begin position="78"/>
        <end position="117"/>
    </location>
</feature>
<comment type="subcellular location">
    <subcellularLocation>
        <location evidence="1">Nucleus</location>
    </subcellularLocation>
</comment>
<dbReference type="InterPro" id="IPR004210">
    <property type="entry name" value="BESS_motif"/>
</dbReference>